<dbReference type="GeneID" id="93924943"/>
<dbReference type="RefSeq" id="WP_002959857.1">
    <property type="nucleotide sequence ID" value="NZ_CP029490.1"/>
</dbReference>
<feature type="chain" id="PRO_5045862976" description="Lipoprotein" evidence="2">
    <location>
        <begin position="23"/>
        <end position="204"/>
    </location>
</feature>
<protein>
    <recommendedName>
        <fullName evidence="5">Lipoprotein</fullName>
    </recommendedName>
</protein>
<feature type="region of interest" description="Disordered" evidence="1">
    <location>
        <begin position="27"/>
        <end position="95"/>
    </location>
</feature>
<evidence type="ECO:0008006" key="5">
    <source>
        <dbReference type="Google" id="ProtNLM"/>
    </source>
</evidence>
<keyword evidence="4" id="KW-1185">Reference proteome</keyword>
<gene>
    <name evidence="3" type="ORF">DK182_10555</name>
</gene>
<feature type="compositionally biased region" description="Low complexity" evidence="1">
    <location>
        <begin position="52"/>
        <end position="95"/>
    </location>
</feature>
<dbReference type="PROSITE" id="PS51257">
    <property type="entry name" value="PROKAR_LIPOPROTEIN"/>
    <property type="match status" value="1"/>
</dbReference>
<organism evidence="3 4">
    <name type="scientific">Streptococcus sobrinus</name>
    <dbReference type="NCBI Taxonomy" id="1310"/>
    <lineage>
        <taxon>Bacteria</taxon>
        <taxon>Bacillati</taxon>
        <taxon>Bacillota</taxon>
        <taxon>Bacilli</taxon>
        <taxon>Lactobacillales</taxon>
        <taxon>Streptococcaceae</taxon>
        <taxon>Streptococcus</taxon>
    </lineage>
</organism>
<sequence>MKNVQKVTSFVMLALTSLLLLGACQKNTSKSKTDHSTKTSQTSKKASKKKSTSSSQSKQGQNSTQGKTSSPSSSNQAPAQSSSQKQNSSQSQTNSNVNVAAVAQGDLSSIAGTYSGQNGAINFTVAADGTGTISKSDGDFQCQFSNYHQDGQSAAFSNQYGWNYYVVPAGVATPSGAQAASQWDDSNRDRLIVIGEGVNVFFLS</sequence>
<feature type="signal peptide" evidence="2">
    <location>
        <begin position="1"/>
        <end position="22"/>
    </location>
</feature>
<keyword evidence="2" id="KW-0732">Signal</keyword>
<dbReference type="EMBL" id="CP029490">
    <property type="protein sequence ID" value="AWN21721.1"/>
    <property type="molecule type" value="Genomic_DNA"/>
</dbReference>
<accession>A0ABM6W871</accession>
<evidence type="ECO:0000313" key="4">
    <source>
        <dbReference type="Proteomes" id="UP000245369"/>
    </source>
</evidence>
<name>A0ABM6W871_9STRE</name>
<evidence type="ECO:0000313" key="3">
    <source>
        <dbReference type="EMBL" id="AWN21721.1"/>
    </source>
</evidence>
<reference evidence="3 4" key="1">
    <citation type="submission" date="2018-05" db="EMBL/GenBank/DDBJ databases">
        <title>Complete genome sequences of Streptococcus sobrinus.</title>
        <authorList>
            <person name="Sales M."/>
            <person name="Jensen P.A."/>
        </authorList>
    </citation>
    <scope>NUCLEOTIDE SEQUENCE [LARGE SCALE GENOMIC DNA]</scope>
    <source>
        <strain evidence="3 4">SL1</strain>
    </source>
</reference>
<proteinExistence type="predicted"/>
<evidence type="ECO:0000256" key="2">
    <source>
        <dbReference type="SAM" id="SignalP"/>
    </source>
</evidence>
<evidence type="ECO:0000256" key="1">
    <source>
        <dbReference type="SAM" id="MobiDB-lite"/>
    </source>
</evidence>
<dbReference type="Proteomes" id="UP000245369">
    <property type="component" value="Chromosome"/>
</dbReference>